<evidence type="ECO:0000256" key="1">
    <source>
        <dbReference type="ARBA" id="ARBA00001933"/>
    </source>
</evidence>
<dbReference type="SUPFAM" id="SSF53383">
    <property type="entry name" value="PLP-dependent transferases"/>
    <property type="match status" value="1"/>
</dbReference>
<keyword evidence="7" id="KW-1185">Reference proteome</keyword>
<feature type="compositionally biased region" description="Basic and acidic residues" evidence="5">
    <location>
        <begin position="16"/>
        <end position="36"/>
    </location>
</feature>
<evidence type="ECO:0000256" key="2">
    <source>
        <dbReference type="ARBA" id="ARBA00009077"/>
    </source>
</evidence>
<dbReference type="Proteomes" id="UP001324287">
    <property type="component" value="Chromosome"/>
</dbReference>
<keyword evidence="6" id="KW-0808">Transferase</keyword>
<evidence type="ECO:0000256" key="4">
    <source>
        <dbReference type="RuleBase" id="RU362118"/>
    </source>
</evidence>
<feature type="region of interest" description="Disordered" evidence="5">
    <location>
        <begin position="1"/>
        <end position="49"/>
    </location>
</feature>
<feature type="compositionally biased region" description="Basic and acidic residues" evidence="5">
    <location>
        <begin position="372"/>
        <end position="382"/>
    </location>
</feature>
<dbReference type="PANTHER" id="PTHR11808:SF86">
    <property type="entry name" value="METHIONINE GAMMA-LYASE"/>
    <property type="match status" value="1"/>
</dbReference>
<reference evidence="6 7" key="1">
    <citation type="submission" date="2023-12" db="EMBL/GenBank/DDBJ databases">
        <title>Blastococcus brunescens sp. nov., an actonobacterium isolated from sandstone collected in sahara desert.</title>
        <authorList>
            <person name="Gtari M."/>
            <person name="Ghodhbane F."/>
        </authorList>
    </citation>
    <scope>NUCLEOTIDE SEQUENCE [LARGE SCALE GENOMIC DNA]</scope>
    <source>
        <strain evidence="6 7">BMG 8361</strain>
    </source>
</reference>
<dbReference type="Gene3D" id="3.40.640.10">
    <property type="entry name" value="Type I PLP-dependent aspartate aminotransferase-like (Major domain)"/>
    <property type="match status" value="1"/>
</dbReference>
<evidence type="ECO:0000256" key="3">
    <source>
        <dbReference type="ARBA" id="ARBA00022898"/>
    </source>
</evidence>
<feature type="compositionally biased region" description="Pro residues" evidence="5">
    <location>
        <begin position="1"/>
        <end position="15"/>
    </location>
</feature>
<keyword evidence="6" id="KW-0032">Aminotransferase</keyword>
<dbReference type="GO" id="GO:0008483">
    <property type="term" value="F:transaminase activity"/>
    <property type="evidence" value="ECO:0007669"/>
    <property type="project" value="UniProtKB-KW"/>
</dbReference>
<comment type="cofactor">
    <cofactor evidence="1 4">
        <name>pyridoxal 5'-phosphate</name>
        <dbReference type="ChEBI" id="CHEBI:597326"/>
    </cofactor>
</comment>
<dbReference type="PIRSF" id="PIRSF001434">
    <property type="entry name" value="CGS"/>
    <property type="match status" value="1"/>
</dbReference>
<evidence type="ECO:0000313" key="6">
    <source>
        <dbReference type="EMBL" id="WRL66899.1"/>
    </source>
</evidence>
<dbReference type="InterPro" id="IPR015421">
    <property type="entry name" value="PyrdxlP-dep_Trfase_major"/>
</dbReference>
<dbReference type="RefSeq" id="WP_324278210.1">
    <property type="nucleotide sequence ID" value="NZ_CP141261.1"/>
</dbReference>
<dbReference type="Gene3D" id="3.90.1150.10">
    <property type="entry name" value="Aspartate Aminotransferase, domain 1"/>
    <property type="match status" value="1"/>
</dbReference>
<dbReference type="PANTHER" id="PTHR11808">
    <property type="entry name" value="TRANS-SULFURATION ENZYME FAMILY MEMBER"/>
    <property type="match status" value="1"/>
</dbReference>
<comment type="similarity">
    <text evidence="2 4">Belongs to the trans-sulfuration enzymes family.</text>
</comment>
<keyword evidence="3 4" id="KW-0663">Pyridoxal phosphate</keyword>
<evidence type="ECO:0000256" key="5">
    <source>
        <dbReference type="SAM" id="MobiDB-lite"/>
    </source>
</evidence>
<evidence type="ECO:0000313" key="7">
    <source>
        <dbReference type="Proteomes" id="UP001324287"/>
    </source>
</evidence>
<dbReference type="EMBL" id="CP141261">
    <property type="protein sequence ID" value="WRL66899.1"/>
    <property type="molecule type" value="Genomic_DNA"/>
</dbReference>
<name>A0ABZ1B824_9ACTN</name>
<dbReference type="InterPro" id="IPR054542">
    <property type="entry name" value="Cys_met_metab_PP"/>
</dbReference>
<feature type="region of interest" description="Disordered" evidence="5">
    <location>
        <begin position="360"/>
        <end position="382"/>
    </location>
</feature>
<dbReference type="InterPro" id="IPR015422">
    <property type="entry name" value="PyrdxlP-dep_Trfase_small"/>
</dbReference>
<proteinExistence type="inferred from homology"/>
<organism evidence="6 7">
    <name type="scientific">Blastococcus brunescens</name>
    <dbReference type="NCBI Taxonomy" id="1564165"/>
    <lineage>
        <taxon>Bacteria</taxon>
        <taxon>Bacillati</taxon>
        <taxon>Actinomycetota</taxon>
        <taxon>Actinomycetes</taxon>
        <taxon>Geodermatophilales</taxon>
        <taxon>Geodermatophilaceae</taxon>
        <taxon>Blastococcus</taxon>
    </lineage>
</organism>
<dbReference type="CDD" id="cd00614">
    <property type="entry name" value="CGS_like"/>
    <property type="match status" value="1"/>
</dbReference>
<gene>
    <name evidence="6" type="ORF">U6N30_08500</name>
</gene>
<dbReference type="InterPro" id="IPR000277">
    <property type="entry name" value="Cys/Met-Metab_PyrdxlP-dep_enz"/>
</dbReference>
<accession>A0ABZ1B824</accession>
<protein>
    <submittedName>
        <fullName evidence="6">Aminotransferase class I/II-fold pyridoxal phosphate-dependent enzyme</fullName>
    </submittedName>
</protein>
<dbReference type="PROSITE" id="PS00868">
    <property type="entry name" value="CYS_MET_METAB_PP"/>
    <property type="match status" value="1"/>
</dbReference>
<sequence length="413" mass="43812">MFPRLVAPPPAPPTPRRTESHRDPHTRPIDPRHPRDQPQGPPRRPHLPIYNTTTFAFEDTAALLDVVEGRKAGSLYTRYGLNPTTFALEETMAAVEGAEAALAFCSGMAAEAALFAQYGREGIVCLGDAYGGTLELLADQLPHLGINTTFLLGSELDQLEGALQAGARLIFLETPTNPALEIFDVAAISALAHQHGALVAVDNTFASPVNQRPLKLGADFVVYSATKYLGGHSDVTAGFLLGSAELVTPVWGWRKNLGTTIGPEPASLLARSLRTLTIRVQAQNASAQAIADALEADPRVARVLYPGLPSFPGHALAAKQMSGFGGILTIEVNADGATTSRVADRLALFSLAPSLGGAESLATQPVTTTHHGLSEPERERRGITDSMVRLSVGLEDTADLIADLTEALNEVTR</sequence>
<feature type="compositionally biased region" description="Polar residues" evidence="5">
    <location>
        <begin position="361"/>
        <end position="371"/>
    </location>
</feature>
<dbReference type="Pfam" id="PF01053">
    <property type="entry name" value="Cys_Met_Meta_PP"/>
    <property type="match status" value="1"/>
</dbReference>
<dbReference type="InterPro" id="IPR015424">
    <property type="entry name" value="PyrdxlP-dep_Trfase"/>
</dbReference>